<dbReference type="Pfam" id="PF19302">
    <property type="entry name" value="DUF5915"/>
    <property type="match status" value="1"/>
</dbReference>
<gene>
    <name evidence="1" type="ORF">DERYTH_LOCUS28273</name>
</gene>
<dbReference type="GO" id="GO:0004822">
    <property type="term" value="F:isoleucine-tRNA ligase activity"/>
    <property type="evidence" value="ECO:0007669"/>
    <property type="project" value="InterPro"/>
</dbReference>
<dbReference type="InterPro" id="IPR023586">
    <property type="entry name" value="Ile-tRNA-ligase_type2"/>
</dbReference>
<accession>A0A9N9KHP2</accession>
<name>A0A9N9KHP2_9GLOM</name>
<comment type="caution">
    <text evidence="1">The sequence shown here is derived from an EMBL/GenBank/DDBJ whole genome shotgun (WGS) entry which is preliminary data.</text>
</comment>
<dbReference type="PANTHER" id="PTHR42780">
    <property type="entry name" value="SOLEUCYL-TRNA SYNTHETASE"/>
    <property type="match status" value="1"/>
</dbReference>
<dbReference type="Proteomes" id="UP000789405">
    <property type="component" value="Unassembled WGS sequence"/>
</dbReference>
<feature type="non-terminal residue" evidence="1">
    <location>
        <position position="1"/>
    </location>
</feature>
<protein>
    <submittedName>
        <fullName evidence="1">22863_t:CDS:1</fullName>
    </submittedName>
</protein>
<dbReference type="AlphaFoldDB" id="A0A9N9KHP2"/>
<dbReference type="EMBL" id="CAJVPY010069523">
    <property type="protein sequence ID" value="CAG8827337.1"/>
    <property type="molecule type" value="Genomic_DNA"/>
</dbReference>
<sequence length="126" mass="14881">ELNIKNLVVTSEEDKYGIKYRAEADWKILGQKLRKDISKVKQGLPKLTSDQVREFVQTKEIFIDGIKLIDEDLQVIKYFENADSHYETNSDKEVLILLDVKIYQELQEEGWAREIVNRVQRLRKKA</sequence>
<dbReference type="PANTHER" id="PTHR42780:SF1">
    <property type="entry name" value="ISOLEUCINE--TRNA LIGASE, CYTOPLASMIC"/>
    <property type="match status" value="1"/>
</dbReference>
<keyword evidence="2" id="KW-1185">Reference proteome</keyword>
<evidence type="ECO:0000313" key="1">
    <source>
        <dbReference type="EMBL" id="CAG8827337.1"/>
    </source>
</evidence>
<dbReference type="GO" id="GO:0006428">
    <property type="term" value="P:isoleucyl-tRNA aminoacylation"/>
    <property type="evidence" value="ECO:0007669"/>
    <property type="project" value="TreeGrafter"/>
</dbReference>
<dbReference type="OrthoDB" id="1706657at2759"/>
<evidence type="ECO:0000313" key="2">
    <source>
        <dbReference type="Proteomes" id="UP000789405"/>
    </source>
</evidence>
<reference evidence="1" key="1">
    <citation type="submission" date="2021-06" db="EMBL/GenBank/DDBJ databases">
        <authorList>
            <person name="Kallberg Y."/>
            <person name="Tangrot J."/>
            <person name="Rosling A."/>
        </authorList>
    </citation>
    <scope>NUCLEOTIDE SEQUENCE</scope>
    <source>
        <strain evidence="1">MA453B</strain>
    </source>
</reference>
<organism evidence="1 2">
    <name type="scientific">Dentiscutata erythropus</name>
    <dbReference type="NCBI Taxonomy" id="1348616"/>
    <lineage>
        <taxon>Eukaryota</taxon>
        <taxon>Fungi</taxon>
        <taxon>Fungi incertae sedis</taxon>
        <taxon>Mucoromycota</taxon>
        <taxon>Glomeromycotina</taxon>
        <taxon>Glomeromycetes</taxon>
        <taxon>Diversisporales</taxon>
        <taxon>Gigasporaceae</taxon>
        <taxon>Dentiscutata</taxon>
    </lineage>
</organism>
<feature type="non-terminal residue" evidence="1">
    <location>
        <position position="126"/>
    </location>
</feature>
<proteinExistence type="predicted"/>